<dbReference type="GO" id="GO:0004460">
    <property type="term" value="F:L-lactate dehydrogenase (cytochrome) activity"/>
    <property type="evidence" value="ECO:0007669"/>
    <property type="project" value="TreeGrafter"/>
</dbReference>
<evidence type="ECO:0000259" key="5">
    <source>
        <dbReference type="PROSITE" id="PS51349"/>
    </source>
</evidence>
<evidence type="ECO:0000313" key="6">
    <source>
        <dbReference type="EMBL" id="GEM06814.1"/>
    </source>
</evidence>
<dbReference type="Gene3D" id="3.20.20.70">
    <property type="entry name" value="Aldolase class I"/>
    <property type="match status" value="1"/>
</dbReference>
<dbReference type="GO" id="GO:0006089">
    <property type="term" value="P:lactate metabolic process"/>
    <property type="evidence" value="ECO:0007669"/>
    <property type="project" value="TreeGrafter"/>
</dbReference>
<feature type="transmembrane region" description="Helical" evidence="3">
    <location>
        <begin position="43"/>
        <end position="62"/>
    </location>
</feature>
<dbReference type="OrthoDB" id="1925334at2759"/>
<feature type="domain" description="Cytochrome b5 heme-binding" evidence="4">
    <location>
        <begin position="82"/>
        <end position="159"/>
    </location>
</feature>
<keyword evidence="3" id="KW-1133">Transmembrane helix</keyword>
<sequence>MTFARARRVAHSLHQALPLRPLSTASPAQGAAARAASRRAFRLGLGFGAVLTVGGVATYLYTQSTVFLDAPSPLPVKQRRRNRSLTATEVAKHNSKGDLWVVIDSQVWDISDFAEIHPGGIKVLEQNAGKDVTKVFKTIHPPKTLEKFLTDDNLVGYIDVDEATKIGGGKNAEDFRIEQARKSLRNVDTIVCLDEFEEIAQSILTEMAASYYSTGSETEQSLRDERESWQRIRFRPRVMRKMRHIDSRTSFLGIPQPLPFFIAPAGLARLGHPDGELNITRGAAEHDVVQIVSSGASASIDEIFGAKQADQTLFWQLYLPSDREAGAKKIKHAVELGAKAIFVTADVPVLGKRERDLKLKARSQSYEHPIAAQWKAAGASDWNAVKQRGVSDIPDTAHIDANLCWEDIYWIRKQAPGIPIVVKGVGCVEDVEEAKRHGADGVVLSTHGGRQLDGARAPIDVLIEIRKKNPELLKEIEVYIDGGARRGTDVVKALCLGAKGVGFGRSFLYAQSAFGAAGVSKAIKILEEEVHSTMRLLGANTIVDLKPEMVEVSSPERWVPV</sequence>
<evidence type="ECO:0000256" key="3">
    <source>
        <dbReference type="SAM" id="Phobius"/>
    </source>
</evidence>
<evidence type="ECO:0000256" key="1">
    <source>
        <dbReference type="ARBA" id="ARBA00001917"/>
    </source>
</evidence>
<dbReference type="InterPro" id="IPR037458">
    <property type="entry name" value="L-MDH/L-LDH_FMN-bd"/>
</dbReference>
<keyword evidence="3" id="KW-0812">Transmembrane</keyword>
<keyword evidence="3" id="KW-0472">Membrane</keyword>
<evidence type="ECO:0000313" key="7">
    <source>
        <dbReference type="Proteomes" id="UP000321518"/>
    </source>
</evidence>
<dbReference type="InterPro" id="IPR037396">
    <property type="entry name" value="FMN_HAD"/>
</dbReference>
<dbReference type="InterPro" id="IPR000262">
    <property type="entry name" value="FMN-dep_DH"/>
</dbReference>
<protein>
    <submittedName>
        <fullName evidence="6">L-lactate dehydrogenase</fullName>
    </submittedName>
</protein>
<organism evidence="6 7">
    <name type="scientific">Rhodotorula toruloides</name>
    <name type="common">Yeast</name>
    <name type="synonym">Rhodosporidium toruloides</name>
    <dbReference type="NCBI Taxonomy" id="5286"/>
    <lineage>
        <taxon>Eukaryota</taxon>
        <taxon>Fungi</taxon>
        <taxon>Dikarya</taxon>
        <taxon>Basidiomycota</taxon>
        <taxon>Pucciniomycotina</taxon>
        <taxon>Microbotryomycetes</taxon>
        <taxon>Sporidiobolales</taxon>
        <taxon>Sporidiobolaceae</taxon>
        <taxon>Rhodotorula</taxon>
    </lineage>
</organism>
<keyword evidence="2" id="KW-0560">Oxidoreductase</keyword>
<dbReference type="SUPFAM" id="SSF51395">
    <property type="entry name" value="FMN-linked oxidoreductases"/>
    <property type="match status" value="1"/>
</dbReference>
<dbReference type="CDD" id="cd02922">
    <property type="entry name" value="FCB2_FMN"/>
    <property type="match status" value="1"/>
</dbReference>
<gene>
    <name evidence="6" type="ORF">Rt10032_c02g0831</name>
</gene>
<dbReference type="PANTHER" id="PTHR10578:SF101">
    <property type="entry name" value="L-LACTATE DEHYDROGENASE (CYTOCHROME B2)"/>
    <property type="match status" value="1"/>
</dbReference>
<feature type="domain" description="FMN hydroxy acid dehydrogenase" evidence="5">
    <location>
        <begin position="185"/>
        <end position="555"/>
    </location>
</feature>
<dbReference type="Proteomes" id="UP000321518">
    <property type="component" value="Unassembled WGS sequence"/>
</dbReference>
<dbReference type="PROSITE" id="PS50255">
    <property type="entry name" value="CYTOCHROME_B5_2"/>
    <property type="match status" value="1"/>
</dbReference>
<dbReference type="AlphaFoldDB" id="A0A511KBM5"/>
<evidence type="ECO:0000256" key="2">
    <source>
        <dbReference type="ARBA" id="ARBA00023002"/>
    </source>
</evidence>
<dbReference type="PANTHER" id="PTHR10578">
    <property type="entry name" value="S -2-HYDROXY-ACID OXIDASE-RELATED"/>
    <property type="match status" value="1"/>
</dbReference>
<dbReference type="Gene3D" id="3.10.120.10">
    <property type="entry name" value="Cytochrome b5-like heme/steroid binding domain"/>
    <property type="match status" value="1"/>
</dbReference>
<dbReference type="EMBL" id="BJWK01000002">
    <property type="protein sequence ID" value="GEM06814.1"/>
    <property type="molecule type" value="Genomic_DNA"/>
</dbReference>
<comment type="caution">
    <text evidence="6">The sequence shown here is derived from an EMBL/GenBank/DDBJ whole genome shotgun (WGS) entry which is preliminary data.</text>
</comment>
<dbReference type="InterPro" id="IPR001199">
    <property type="entry name" value="Cyt_B5-like_heme/steroid-bd"/>
</dbReference>
<dbReference type="PROSITE" id="PS51349">
    <property type="entry name" value="FMN_HYDROXY_ACID_DH_2"/>
    <property type="match status" value="1"/>
</dbReference>
<dbReference type="InterPro" id="IPR036400">
    <property type="entry name" value="Cyt_B5-like_heme/steroid_sf"/>
</dbReference>
<evidence type="ECO:0000259" key="4">
    <source>
        <dbReference type="PROSITE" id="PS50255"/>
    </source>
</evidence>
<accession>A0A511KBM5</accession>
<proteinExistence type="predicted"/>
<dbReference type="InterPro" id="IPR013785">
    <property type="entry name" value="Aldolase_TIM"/>
</dbReference>
<name>A0A511KBM5_RHOTO</name>
<reference evidence="6 7" key="1">
    <citation type="submission" date="2019-07" db="EMBL/GenBank/DDBJ databases">
        <title>Rhodotorula toruloides NBRC10032 genome sequencing.</title>
        <authorList>
            <person name="Shida Y."/>
            <person name="Takaku H."/>
            <person name="Ogasawara W."/>
            <person name="Mori K."/>
        </authorList>
    </citation>
    <scope>NUCLEOTIDE SEQUENCE [LARGE SCALE GENOMIC DNA]</scope>
    <source>
        <strain evidence="6 7">NBRC10032</strain>
    </source>
</reference>
<dbReference type="SMART" id="SM01117">
    <property type="entry name" value="Cyt-b5"/>
    <property type="match status" value="1"/>
</dbReference>
<comment type="cofactor">
    <cofactor evidence="1">
        <name>FMN</name>
        <dbReference type="ChEBI" id="CHEBI:58210"/>
    </cofactor>
</comment>
<dbReference type="Pfam" id="PF01070">
    <property type="entry name" value="FMN_dh"/>
    <property type="match status" value="1"/>
</dbReference>
<dbReference type="SUPFAM" id="SSF55856">
    <property type="entry name" value="Cytochrome b5-like heme/steroid binding domain"/>
    <property type="match status" value="1"/>
</dbReference>
<dbReference type="Pfam" id="PF00173">
    <property type="entry name" value="Cyt-b5"/>
    <property type="match status" value="1"/>
</dbReference>